<feature type="transmembrane region" description="Helical" evidence="1">
    <location>
        <begin position="107"/>
        <end position="135"/>
    </location>
</feature>
<dbReference type="Proteomes" id="UP001608902">
    <property type="component" value="Unassembled WGS sequence"/>
</dbReference>
<keyword evidence="1" id="KW-1133">Transmembrane helix</keyword>
<name>A0ABD6ECY6_9BILA</name>
<feature type="transmembrane region" description="Helical" evidence="1">
    <location>
        <begin position="40"/>
        <end position="64"/>
    </location>
</feature>
<feature type="transmembrane region" description="Helical" evidence="1">
    <location>
        <begin position="76"/>
        <end position="100"/>
    </location>
</feature>
<feature type="transmembrane region" description="Helical" evidence="1">
    <location>
        <begin position="147"/>
        <end position="166"/>
    </location>
</feature>
<comment type="caution">
    <text evidence="2">The sequence shown here is derived from an EMBL/GenBank/DDBJ whole genome shotgun (WGS) entry which is preliminary data.</text>
</comment>
<organism evidence="2 3">
    <name type="scientific">Gnathostoma spinigerum</name>
    <dbReference type="NCBI Taxonomy" id="75299"/>
    <lineage>
        <taxon>Eukaryota</taxon>
        <taxon>Metazoa</taxon>
        <taxon>Ecdysozoa</taxon>
        <taxon>Nematoda</taxon>
        <taxon>Chromadorea</taxon>
        <taxon>Rhabditida</taxon>
        <taxon>Spirurina</taxon>
        <taxon>Gnathostomatomorpha</taxon>
        <taxon>Gnathostomatoidea</taxon>
        <taxon>Gnathostomatidae</taxon>
        <taxon>Gnathostoma</taxon>
    </lineage>
</organism>
<dbReference type="EMBL" id="JBGFUD010000283">
    <property type="protein sequence ID" value="MFH4974175.1"/>
    <property type="molecule type" value="Genomic_DNA"/>
</dbReference>
<reference evidence="2 3" key="1">
    <citation type="submission" date="2024-08" db="EMBL/GenBank/DDBJ databases">
        <title>Gnathostoma spinigerum genome.</title>
        <authorList>
            <person name="Gonzalez-Bertolin B."/>
            <person name="Monzon S."/>
            <person name="Zaballos A."/>
            <person name="Jimenez P."/>
            <person name="Dekumyoy P."/>
            <person name="Varona S."/>
            <person name="Cuesta I."/>
            <person name="Sumanam S."/>
            <person name="Adisakwattana P."/>
            <person name="Gasser R.B."/>
            <person name="Hernandez-Gonzalez A."/>
            <person name="Young N.D."/>
            <person name="Perteguer M.J."/>
        </authorList>
    </citation>
    <scope>NUCLEOTIDE SEQUENCE [LARGE SCALE GENOMIC DNA]</scope>
    <source>
        <strain evidence="2">AL3</strain>
        <tissue evidence="2">Liver</tissue>
    </source>
</reference>
<accession>A0ABD6ECY6</accession>
<evidence type="ECO:0000313" key="2">
    <source>
        <dbReference type="EMBL" id="MFH4974175.1"/>
    </source>
</evidence>
<dbReference type="AlphaFoldDB" id="A0ABD6ECY6"/>
<evidence type="ECO:0000256" key="1">
    <source>
        <dbReference type="SAM" id="Phobius"/>
    </source>
</evidence>
<keyword evidence="1" id="KW-0812">Transmembrane</keyword>
<evidence type="ECO:0000313" key="3">
    <source>
        <dbReference type="Proteomes" id="UP001608902"/>
    </source>
</evidence>
<protein>
    <submittedName>
        <fullName evidence="2">Uncharacterized protein</fullName>
    </submittedName>
</protein>
<sequence>MKLKAGKREAKLYYSTLPYMPEVVKKKDEHQLGCGGHVKFGYLIISLFNILFGAIILVLIGVYSRWPEMTKRVENILRALWCSATIFGILLFVNFIVYAASVIFKKGFFFICYIILCAVEFILLVIQGVLLNMMLVEYILISEQLEVFLILLSVMSGLMTCVYYIFKMYVANRARIYYQSSKVGRF</sequence>
<gene>
    <name evidence="2" type="ORF">AB6A40_000884</name>
</gene>
<keyword evidence="1" id="KW-0472">Membrane</keyword>
<keyword evidence="3" id="KW-1185">Reference proteome</keyword>
<proteinExistence type="predicted"/>